<keyword evidence="8 9" id="KW-0998">Cell outer membrane</keyword>
<keyword evidence="7 9" id="KW-0472">Membrane</keyword>
<evidence type="ECO:0000256" key="4">
    <source>
        <dbReference type="ARBA" id="ARBA00022692"/>
    </source>
</evidence>
<evidence type="ECO:0000256" key="1">
    <source>
        <dbReference type="ARBA" id="ARBA00004571"/>
    </source>
</evidence>
<evidence type="ECO:0000256" key="7">
    <source>
        <dbReference type="ARBA" id="ARBA00023136"/>
    </source>
</evidence>
<feature type="domain" description="TonB-dependent receptor plug" evidence="13">
    <location>
        <begin position="137"/>
        <end position="232"/>
    </location>
</feature>
<evidence type="ECO:0000256" key="9">
    <source>
        <dbReference type="PROSITE-ProRule" id="PRU01360"/>
    </source>
</evidence>
<dbReference type="InterPro" id="IPR000531">
    <property type="entry name" value="Beta-barrel_TonB"/>
</dbReference>
<evidence type="ECO:0000259" key="12">
    <source>
        <dbReference type="Pfam" id="PF00593"/>
    </source>
</evidence>
<dbReference type="InterPro" id="IPR039426">
    <property type="entry name" value="TonB-dep_rcpt-like"/>
</dbReference>
<dbReference type="EMBL" id="WACR01000002">
    <property type="protein sequence ID" value="KAB1065556.1"/>
    <property type="molecule type" value="Genomic_DNA"/>
</dbReference>
<dbReference type="Pfam" id="PF00593">
    <property type="entry name" value="TonB_dep_Rec_b-barrel"/>
    <property type="match status" value="1"/>
</dbReference>
<gene>
    <name evidence="14" type="ORF">F3059_02575</name>
</gene>
<sequence length="803" mass="90800">MLRILLLLIASFASASIWAQHELHLSVRGQDAVALNGEVYLPSLEKFVSLEKGEAKIEFGDEGVYPIVVYVEGYKSLSRKVKVKGLITKAQVELERLNINLREVTVRGGDSSNTGIQRLNAIDGVAIYAAKKNEVLVPADMAANKAVNNARQVFSKVPGLNIWESGDAGVQLDIGARGLSPSRTSNFNVRQNGYDISADALGYPESYYTPPTEAVERIEVVRGAAGLQYGTQFGGMLNFVMKGAPEKTGFELESRQTIGSFGLFNSFNSIGYRKEKTGVYGFYQHKQSNGWRPNSQVDQNTGYLQIEHDVNEKLSLRAEYTYMHYLSQLPGGLTDEEFERDPSQSKRERNWFRVKWNLASLSADYKISDKWRLNSRFFALMASREALGNLERINRIDNGEERTLIYGGFQNIGNETRVLRRYNFLGNPANLLIGTRLYAGFTESRQGEASNGSDHDFTYNNPDDLEGSDYDFPSRNAAVFAENIFRITDKLSITPGVRFEYINTRADGWYKESAYNSAGELVASQKVEEEKELNRAFVLGGLGVSQKLKNKTELYANFSQNYRAITFNDIRVDNPNFVIDPNITDERGFNFDLGYRGKPKSYLTFDIGLFYLAYNNRIGFLTIIDSTTYLEKRLRTNVGDSRSYGLESFVEVDWFDLFRSEPIKSQLRTFVNFSYLQAEYVSSEDNLVEGKEVELVPPMTLKTGITYQRNDFKVSYQFSYNDAQFTDAYNTQEPVPTAIAGEIPAYWVSDLSLGYKYKWLVAEAGVNNLFDNQYFTRRATGYPGPGVIPAKPRNFYFTLGVKF</sequence>
<evidence type="ECO:0000256" key="6">
    <source>
        <dbReference type="ARBA" id="ARBA00023077"/>
    </source>
</evidence>
<dbReference type="InterPro" id="IPR036942">
    <property type="entry name" value="Beta-barrel_TonB_sf"/>
</dbReference>
<dbReference type="RefSeq" id="WP_151166380.1">
    <property type="nucleotide sequence ID" value="NZ_WACR01000002.1"/>
</dbReference>
<evidence type="ECO:0000256" key="3">
    <source>
        <dbReference type="ARBA" id="ARBA00022452"/>
    </source>
</evidence>
<feature type="signal peptide" evidence="11">
    <location>
        <begin position="1"/>
        <end position="19"/>
    </location>
</feature>
<evidence type="ECO:0000256" key="11">
    <source>
        <dbReference type="SAM" id="SignalP"/>
    </source>
</evidence>
<dbReference type="InterPro" id="IPR012910">
    <property type="entry name" value="Plug_dom"/>
</dbReference>
<dbReference type="PROSITE" id="PS01156">
    <property type="entry name" value="TONB_DEPENDENT_REC_2"/>
    <property type="match status" value="1"/>
</dbReference>
<keyword evidence="5 11" id="KW-0732">Signal</keyword>
<feature type="domain" description="TonB-dependent receptor-like beta-barrel" evidence="12">
    <location>
        <begin position="327"/>
        <end position="769"/>
    </location>
</feature>
<comment type="similarity">
    <text evidence="9 10">Belongs to the TonB-dependent receptor family.</text>
</comment>
<keyword evidence="6 10" id="KW-0798">TonB box</keyword>
<feature type="chain" id="PRO_5026711848" evidence="11">
    <location>
        <begin position="20"/>
        <end position="803"/>
    </location>
</feature>
<dbReference type="InterPro" id="IPR037066">
    <property type="entry name" value="Plug_dom_sf"/>
</dbReference>
<dbReference type="GO" id="GO:0033214">
    <property type="term" value="P:siderophore-iron import into cell"/>
    <property type="evidence" value="ECO:0007669"/>
    <property type="project" value="TreeGrafter"/>
</dbReference>
<keyword evidence="14" id="KW-0675">Receptor</keyword>
<dbReference type="AlphaFoldDB" id="A0A6N6M915"/>
<name>A0A6N6M915_9FLAO</name>
<dbReference type="Pfam" id="PF07715">
    <property type="entry name" value="Plug"/>
    <property type="match status" value="1"/>
</dbReference>
<dbReference type="InterPro" id="IPR010917">
    <property type="entry name" value="TonB_rcpt_CS"/>
</dbReference>
<evidence type="ECO:0000256" key="8">
    <source>
        <dbReference type="ARBA" id="ARBA00023237"/>
    </source>
</evidence>
<dbReference type="SUPFAM" id="SSF56935">
    <property type="entry name" value="Porins"/>
    <property type="match status" value="1"/>
</dbReference>
<comment type="subcellular location">
    <subcellularLocation>
        <location evidence="1 9">Cell outer membrane</location>
        <topology evidence="1 9">Multi-pass membrane protein</topology>
    </subcellularLocation>
</comment>
<dbReference type="Proteomes" id="UP000435357">
    <property type="component" value="Unassembled WGS sequence"/>
</dbReference>
<organism evidence="14 15">
    <name type="scientific">Salibacter halophilus</name>
    <dbReference type="NCBI Taxonomy" id="1803916"/>
    <lineage>
        <taxon>Bacteria</taxon>
        <taxon>Pseudomonadati</taxon>
        <taxon>Bacteroidota</taxon>
        <taxon>Flavobacteriia</taxon>
        <taxon>Flavobacteriales</taxon>
        <taxon>Salibacteraceae</taxon>
        <taxon>Salibacter</taxon>
    </lineage>
</organism>
<proteinExistence type="inferred from homology"/>
<evidence type="ECO:0000256" key="10">
    <source>
        <dbReference type="RuleBase" id="RU003357"/>
    </source>
</evidence>
<reference evidence="14 15" key="1">
    <citation type="submission" date="2019-09" db="EMBL/GenBank/DDBJ databases">
        <title>Genomes of Cryomorphaceae.</title>
        <authorList>
            <person name="Bowman J.P."/>
        </authorList>
    </citation>
    <scope>NUCLEOTIDE SEQUENCE [LARGE SCALE GENOMIC DNA]</scope>
    <source>
        <strain evidence="14 15">KCTC 52047</strain>
    </source>
</reference>
<dbReference type="PROSITE" id="PS52016">
    <property type="entry name" value="TONB_DEPENDENT_REC_3"/>
    <property type="match status" value="1"/>
</dbReference>
<dbReference type="OrthoDB" id="9758472at2"/>
<evidence type="ECO:0000313" key="14">
    <source>
        <dbReference type="EMBL" id="KAB1065556.1"/>
    </source>
</evidence>
<dbReference type="PANTHER" id="PTHR30442">
    <property type="entry name" value="IRON III DICITRATE TRANSPORT PROTEIN FECA"/>
    <property type="match status" value="1"/>
</dbReference>
<evidence type="ECO:0000256" key="2">
    <source>
        <dbReference type="ARBA" id="ARBA00022448"/>
    </source>
</evidence>
<dbReference type="PANTHER" id="PTHR30442:SF0">
    <property type="entry name" value="FE(3+) DICITRATE TRANSPORT PROTEIN FECA"/>
    <property type="match status" value="1"/>
</dbReference>
<dbReference type="GO" id="GO:0009279">
    <property type="term" value="C:cell outer membrane"/>
    <property type="evidence" value="ECO:0007669"/>
    <property type="project" value="UniProtKB-SubCell"/>
</dbReference>
<keyword evidence="15" id="KW-1185">Reference proteome</keyword>
<evidence type="ECO:0000259" key="13">
    <source>
        <dbReference type="Pfam" id="PF07715"/>
    </source>
</evidence>
<keyword evidence="2 9" id="KW-0813">Transport</keyword>
<evidence type="ECO:0000313" key="15">
    <source>
        <dbReference type="Proteomes" id="UP000435357"/>
    </source>
</evidence>
<accession>A0A6N6M915</accession>
<dbReference type="CDD" id="cd01347">
    <property type="entry name" value="ligand_gated_channel"/>
    <property type="match status" value="1"/>
</dbReference>
<dbReference type="Gene3D" id="2.40.170.20">
    <property type="entry name" value="TonB-dependent receptor, beta-barrel domain"/>
    <property type="match status" value="1"/>
</dbReference>
<dbReference type="Gene3D" id="2.170.130.10">
    <property type="entry name" value="TonB-dependent receptor, plug domain"/>
    <property type="match status" value="1"/>
</dbReference>
<protein>
    <submittedName>
        <fullName evidence="14">TonB-dependent receptor</fullName>
    </submittedName>
</protein>
<keyword evidence="3 9" id="KW-1134">Transmembrane beta strand</keyword>
<evidence type="ECO:0000256" key="5">
    <source>
        <dbReference type="ARBA" id="ARBA00022729"/>
    </source>
</evidence>
<keyword evidence="4 9" id="KW-0812">Transmembrane</keyword>
<comment type="caution">
    <text evidence="14">The sequence shown here is derived from an EMBL/GenBank/DDBJ whole genome shotgun (WGS) entry which is preliminary data.</text>
</comment>